<name>A0A0F9IQB1_9ZZZZ</name>
<proteinExistence type="predicted"/>
<dbReference type="EMBL" id="LAZR01013412">
    <property type="protein sequence ID" value="KKM22074.1"/>
    <property type="molecule type" value="Genomic_DNA"/>
</dbReference>
<sequence length="49" mass="5715">MSRLEASEIYLVLSVAKTKLQGKEQTLAKKHWENLGKILLKEFKKVKEE</sequence>
<protein>
    <submittedName>
        <fullName evidence="1">Uncharacterized protein</fullName>
    </submittedName>
</protein>
<reference evidence="1" key="1">
    <citation type="journal article" date="2015" name="Nature">
        <title>Complex archaea that bridge the gap between prokaryotes and eukaryotes.</title>
        <authorList>
            <person name="Spang A."/>
            <person name="Saw J.H."/>
            <person name="Jorgensen S.L."/>
            <person name="Zaremba-Niedzwiedzka K."/>
            <person name="Martijn J."/>
            <person name="Lind A.E."/>
            <person name="van Eijk R."/>
            <person name="Schleper C."/>
            <person name="Guy L."/>
            <person name="Ettema T.J."/>
        </authorList>
    </citation>
    <scope>NUCLEOTIDE SEQUENCE</scope>
</reference>
<accession>A0A0F9IQB1</accession>
<comment type="caution">
    <text evidence="1">The sequence shown here is derived from an EMBL/GenBank/DDBJ whole genome shotgun (WGS) entry which is preliminary data.</text>
</comment>
<gene>
    <name evidence="1" type="ORF">LCGC14_1629000</name>
</gene>
<dbReference type="AlphaFoldDB" id="A0A0F9IQB1"/>
<organism evidence="1">
    <name type="scientific">marine sediment metagenome</name>
    <dbReference type="NCBI Taxonomy" id="412755"/>
    <lineage>
        <taxon>unclassified sequences</taxon>
        <taxon>metagenomes</taxon>
        <taxon>ecological metagenomes</taxon>
    </lineage>
</organism>
<evidence type="ECO:0000313" key="1">
    <source>
        <dbReference type="EMBL" id="KKM22074.1"/>
    </source>
</evidence>